<evidence type="ECO:0000313" key="1">
    <source>
        <dbReference type="EMBL" id="KAL1563441.1"/>
    </source>
</evidence>
<sequence>MECVMEIGYFGRKEAVEAMIEGGVIGRLVERRSSEVARLAVQLEVGEGLRQREKRALKQLILERVRQACVSHAECATIVAEVLWGSSP</sequence>
<comment type="caution">
    <text evidence="1">The sequence shown here is derived from an EMBL/GenBank/DDBJ whole genome shotgun (WGS) entry which is preliminary data.</text>
</comment>
<organism evidence="1 2">
    <name type="scientific">Salvia divinorum</name>
    <name type="common">Maria pastora</name>
    <name type="synonym">Diviner's sage</name>
    <dbReference type="NCBI Taxonomy" id="28513"/>
    <lineage>
        <taxon>Eukaryota</taxon>
        <taxon>Viridiplantae</taxon>
        <taxon>Streptophyta</taxon>
        <taxon>Embryophyta</taxon>
        <taxon>Tracheophyta</taxon>
        <taxon>Spermatophyta</taxon>
        <taxon>Magnoliopsida</taxon>
        <taxon>eudicotyledons</taxon>
        <taxon>Gunneridae</taxon>
        <taxon>Pentapetalae</taxon>
        <taxon>asterids</taxon>
        <taxon>lamiids</taxon>
        <taxon>Lamiales</taxon>
        <taxon>Lamiaceae</taxon>
        <taxon>Nepetoideae</taxon>
        <taxon>Mentheae</taxon>
        <taxon>Salviinae</taxon>
        <taxon>Salvia</taxon>
        <taxon>Salvia subgen. Calosphace</taxon>
    </lineage>
</organism>
<name>A0ABD1I7Y9_SALDI</name>
<evidence type="ECO:0000313" key="2">
    <source>
        <dbReference type="Proteomes" id="UP001567538"/>
    </source>
</evidence>
<dbReference type="Proteomes" id="UP001567538">
    <property type="component" value="Unassembled WGS sequence"/>
</dbReference>
<dbReference type="EMBL" id="JBEAFC010000003">
    <property type="protein sequence ID" value="KAL1563441.1"/>
    <property type="molecule type" value="Genomic_DNA"/>
</dbReference>
<gene>
    <name evidence="1" type="ORF">AAHA92_05908</name>
</gene>
<proteinExistence type="predicted"/>
<dbReference type="AlphaFoldDB" id="A0ABD1I7Y9"/>
<reference evidence="1 2" key="1">
    <citation type="submission" date="2024-06" db="EMBL/GenBank/DDBJ databases">
        <title>A chromosome level genome sequence of Diviner's sage (Salvia divinorum).</title>
        <authorList>
            <person name="Ford S.A."/>
            <person name="Ro D.-K."/>
            <person name="Ness R.W."/>
            <person name="Phillips M.A."/>
        </authorList>
    </citation>
    <scope>NUCLEOTIDE SEQUENCE [LARGE SCALE GENOMIC DNA]</scope>
    <source>
        <strain evidence="1">SAF-2024a</strain>
        <tissue evidence="1">Leaf</tissue>
    </source>
</reference>
<dbReference type="PANTHER" id="PTHR35834">
    <property type="entry name" value="ARMADILLO-TYPE FOLD PROTEIN-RELATED"/>
    <property type="match status" value="1"/>
</dbReference>
<accession>A0ABD1I7Y9</accession>
<dbReference type="PANTHER" id="PTHR35834:SF2">
    <property type="entry name" value="ATAXIN-10 DOMAIN-CONTAINING PROTEIN"/>
    <property type="match status" value="1"/>
</dbReference>
<keyword evidence="2" id="KW-1185">Reference proteome</keyword>
<protein>
    <submittedName>
        <fullName evidence="1">Uncharacterized protein</fullName>
    </submittedName>
</protein>